<organism evidence="5 6">
    <name type="scientific">Neocallimastix californiae</name>
    <dbReference type="NCBI Taxonomy" id="1754190"/>
    <lineage>
        <taxon>Eukaryota</taxon>
        <taxon>Fungi</taxon>
        <taxon>Fungi incertae sedis</taxon>
        <taxon>Chytridiomycota</taxon>
        <taxon>Chytridiomycota incertae sedis</taxon>
        <taxon>Neocallimastigomycetes</taxon>
        <taxon>Neocallimastigales</taxon>
        <taxon>Neocallimastigaceae</taxon>
        <taxon>Neocallimastix</taxon>
    </lineage>
</organism>
<dbReference type="GO" id="GO:0016298">
    <property type="term" value="F:lipase activity"/>
    <property type="evidence" value="ECO:0007669"/>
    <property type="project" value="InterPro"/>
</dbReference>
<dbReference type="InterPro" id="IPR029058">
    <property type="entry name" value="AB_hydrolase_fold"/>
</dbReference>
<evidence type="ECO:0000256" key="4">
    <source>
        <dbReference type="ARBA" id="ARBA00022801"/>
    </source>
</evidence>
<keyword evidence="6" id="KW-1185">Reference proteome</keyword>
<dbReference type="STRING" id="1754190.A0A1Y2FR78"/>
<proteinExistence type="inferred from homology"/>
<evidence type="ECO:0000256" key="2">
    <source>
        <dbReference type="ARBA" id="ARBA00008300"/>
    </source>
</evidence>
<dbReference type="PANTHER" id="PTHR13390:SF0">
    <property type="entry name" value="LIPID DROPLET-ASSOCIATED HYDROLASE"/>
    <property type="match status" value="1"/>
</dbReference>
<dbReference type="Proteomes" id="UP000193920">
    <property type="component" value="Unassembled WGS sequence"/>
</dbReference>
<dbReference type="SUPFAM" id="SSF53474">
    <property type="entry name" value="alpha/beta-Hydrolases"/>
    <property type="match status" value="1"/>
</dbReference>
<evidence type="ECO:0000313" key="5">
    <source>
        <dbReference type="EMBL" id="ORY86439.1"/>
    </source>
</evidence>
<dbReference type="OrthoDB" id="448051at2759"/>
<accession>A0A1Y2FR78</accession>
<dbReference type="PANTHER" id="PTHR13390">
    <property type="entry name" value="LIPASE"/>
    <property type="match status" value="1"/>
</dbReference>
<reference evidence="5 6" key="1">
    <citation type="submission" date="2016-08" db="EMBL/GenBank/DDBJ databases">
        <title>A Parts List for Fungal Cellulosomes Revealed by Comparative Genomics.</title>
        <authorList>
            <consortium name="DOE Joint Genome Institute"/>
            <person name="Haitjema C.H."/>
            <person name="Gilmore S.P."/>
            <person name="Henske J.K."/>
            <person name="Solomon K.V."/>
            <person name="De Groot R."/>
            <person name="Kuo A."/>
            <person name="Mondo S.J."/>
            <person name="Salamov A.A."/>
            <person name="Labutti K."/>
            <person name="Zhao Z."/>
            <person name="Chiniquy J."/>
            <person name="Barry K."/>
            <person name="Brewer H.M."/>
            <person name="Purvine S.O."/>
            <person name="Wright A.T."/>
            <person name="Boxma B."/>
            <person name="Van Alen T."/>
            <person name="Hackstein J.H."/>
            <person name="Baker S.E."/>
            <person name="Grigoriev I.V."/>
            <person name="O'Malley M.A."/>
        </authorList>
    </citation>
    <scope>NUCLEOTIDE SEQUENCE [LARGE SCALE GENOMIC DNA]</scope>
    <source>
        <strain evidence="5 6">G1</strain>
    </source>
</reference>
<dbReference type="Pfam" id="PF10230">
    <property type="entry name" value="LIDHydrolase"/>
    <property type="match status" value="1"/>
</dbReference>
<dbReference type="GO" id="GO:0019915">
    <property type="term" value="P:lipid storage"/>
    <property type="evidence" value="ECO:0007669"/>
    <property type="project" value="InterPro"/>
</dbReference>
<keyword evidence="4" id="KW-0378">Hydrolase</keyword>
<dbReference type="GO" id="GO:0005811">
    <property type="term" value="C:lipid droplet"/>
    <property type="evidence" value="ECO:0007669"/>
    <property type="project" value="UniProtKB-SubCell"/>
</dbReference>
<comment type="similarity">
    <text evidence="2">Belongs to the AB hydrolase superfamily. LDAH family.</text>
</comment>
<sequence>MVEEKIETTDKVLDYTNSKEELLDINGVSTKILYIKAEGIPENSPRTVVIVVPGSPGVINYYRRFMGQIYDTWDKQIDIYGIEHIGHTDRKLEGDNVLFSNQQQIESKIAFFDMIKAKPEYSHPDTKIYLIGHSLGAYMILRLFEERPNSGITKVFLLFPAIHEIEKTPRGVSSFRFIKYNFERKIAFLMTKGLDFLPVSFKKSFVKTVVRQSEGESEVTAELLSSQALSNVIHLTQYEREDIKSIDDHIEFIHNHMNELFFFYSINDGWATKEHYDILKEKLPENTKYNNLQLDETGIPHAFVIGENWSRIIAEHLVYDWLKIKQRPEIKNNEE</sequence>
<keyword evidence="3" id="KW-0551">Lipid droplet</keyword>
<evidence type="ECO:0000313" key="6">
    <source>
        <dbReference type="Proteomes" id="UP000193920"/>
    </source>
</evidence>
<dbReference type="EMBL" id="MCOG01000002">
    <property type="protein sequence ID" value="ORY86439.1"/>
    <property type="molecule type" value="Genomic_DNA"/>
</dbReference>
<protein>
    <recommendedName>
        <fullName evidence="7">Alpha/beta-hydrolase</fullName>
    </recommendedName>
</protein>
<gene>
    <name evidence="5" type="ORF">LY90DRAFT_663092</name>
</gene>
<dbReference type="AlphaFoldDB" id="A0A1Y2FR78"/>
<evidence type="ECO:0000256" key="3">
    <source>
        <dbReference type="ARBA" id="ARBA00022677"/>
    </source>
</evidence>
<evidence type="ECO:0000256" key="1">
    <source>
        <dbReference type="ARBA" id="ARBA00004502"/>
    </source>
</evidence>
<dbReference type="InterPro" id="IPR019363">
    <property type="entry name" value="LDAH"/>
</dbReference>
<comment type="subcellular location">
    <subcellularLocation>
        <location evidence="1">Lipid droplet</location>
    </subcellularLocation>
</comment>
<dbReference type="Gene3D" id="3.40.50.1820">
    <property type="entry name" value="alpha/beta hydrolase"/>
    <property type="match status" value="1"/>
</dbReference>
<evidence type="ECO:0008006" key="7">
    <source>
        <dbReference type="Google" id="ProtNLM"/>
    </source>
</evidence>
<comment type="caution">
    <text evidence="5">The sequence shown here is derived from an EMBL/GenBank/DDBJ whole genome shotgun (WGS) entry which is preliminary data.</text>
</comment>
<name>A0A1Y2FR78_9FUNG</name>